<dbReference type="AlphaFoldDB" id="A0A6J1R773"/>
<proteinExistence type="predicted"/>
<evidence type="ECO:0000256" key="1">
    <source>
        <dbReference type="SAM" id="MobiDB-lite"/>
    </source>
</evidence>
<dbReference type="GO" id="GO:0003677">
    <property type="term" value="F:DNA binding"/>
    <property type="evidence" value="ECO:0007669"/>
    <property type="project" value="UniProtKB-KW"/>
</dbReference>
<dbReference type="OrthoDB" id="7554060at2759"/>
<organism evidence="2 3">
    <name type="scientific">Temnothorax curvispinosus</name>
    <dbReference type="NCBI Taxonomy" id="300111"/>
    <lineage>
        <taxon>Eukaryota</taxon>
        <taxon>Metazoa</taxon>
        <taxon>Ecdysozoa</taxon>
        <taxon>Arthropoda</taxon>
        <taxon>Hexapoda</taxon>
        <taxon>Insecta</taxon>
        <taxon>Pterygota</taxon>
        <taxon>Neoptera</taxon>
        <taxon>Endopterygota</taxon>
        <taxon>Hymenoptera</taxon>
        <taxon>Apocrita</taxon>
        <taxon>Aculeata</taxon>
        <taxon>Formicoidea</taxon>
        <taxon>Formicidae</taxon>
        <taxon>Myrmicinae</taxon>
        <taxon>Temnothorax</taxon>
    </lineage>
</organism>
<dbReference type="SUPFAM" id="SSF101447">
    <property type="entry name" value="Formin homology 2 domain (FH2 domain)"/>
    <property type="match status" value="1"/>
</dbReference>
<feature type="non-terminal residue" evidence="3">
    <location>
        <position position="1"/>
    </location>
</feature>
<protein>
    <submittedName>
        <fullName evidence="3">Leiomodin-2-like</fullName>
    </submittedName>
</protein>
<dbReference type="SUPFAM" id="SSF57716">
    <property type="entry name" value="Glucocorticoid receptor-like (DNA-binding domain)"/>
    <property type="match status" value="1"/>
</dbReference>
<evidence type="ECO:0000313" key="3">
    <source>
        <dbReference type="RefSeq" id="XP_024890063.1"/>
    </source>
</evidence>
<feature type="compositionally biased region" description="Pro residues" evidence="1">
    <location>
        <begin position="29"/>
        <end position="64"/>
    </location>
</feature>
<feature type="compositionally biased region" description="Basic residues" evidence="1">
    <location>
        <begin position="1"/>
        <end position="17"/>
    </location>
</feature>
<dbReference type="GO" id="GO:0008270">
    <property type="term" value="F:zinc ion binding"/>
    <property type="evidence" value="ECO:0007669"/>
    <property type="project" value="UniProtKB-KW"/>
</dbReference>
<evidence type="ECO:0000313" key="2">
    <source>
        <dbReference type="Proteomes" id="UP000504618"/>
    </source>
</evidence>
<sequence>AHQTDRRRRYRQRRRERRQQQQQQVQVSPLPPPPPPQFPPPPPQFPPPPLQFPPPPSPQFPQSPPHFQNKGRICSVHFEPSCFTKSLQQQLLGYSPRKGRKLRNDAMPTLHLFHKLQVEKTPLLDNSEKTTVALLHVDDVPNAMTNTSMSTVNKSKEPINASPHINDSTDVIDAVVSIDVVNVSSTSIENTSTNTTVAVIGSPAATDLCSPNNDIGYM</sequence>
<accession>A0A6J1R773</accession>
<reference evidence="3" key="1">
    <citation type="submission" date="2025-08" db="UniProtKB">
        <authorList>
            <consortium name="RefSeq"/>
        </authorList>
    </citation>
    <scope>IDENTIFICATION</scope>
    <source>
        <tissue evidence="3">Whole body</tissue>
    </source>
</reference>
<feature type="region of interest" description="Disordered" evidence="1">
    <location>
        <begin position="1"/>
        <end position="71"/>
    </location>
</feature>
<dbReference type="Proteomes" id="UP000504618">
    <property type="component" value="Unplaced"/>
</dbReference>
<name>A0A6J1R773_9HYME</name>
<keyword evidence="2" id="KW-1185">Reference proteome</keyword>
<gene>
    <name evidence="3" type="primary">LOC112466270</name>
</gene>
<dbReference type="GeneID" id="112466270"/>
<dbReference type="RefSeq" id="XP_024890063.1">
    <property type="nucleotide sequence ID" value="XM_025034295.1"/>
</dbReference>